<proteinExistence type="predicted"/>
<evidence type="ECO:0000313" key="2">
    <source>
        <dbReference type="EMBL" id="KAF7420269.1"/>
    </source>
</evidence>
<reference evidence="2" key="1">
    <citation type="journal article" date="2020" name="G3 (Bethesda)">
        <title>High-Quality Assemblies for Three Invasive Social Wasps from the &lt;i&gt;Vespula&lt;/i&gt; Genus.</title>
        <authorList>
            <person name="Harrop T.W.R."/>
            <person name="Guhlin J."/>
            <person name="McLaughlin G.M."/>
            <person name="Permina E."/>
            <person name="Stockwell P."/>
            <person name="Gilligan J."/>
            <person name="Le Lec M.F."/>
            <person name="Gruber M.A.M."/>
            <person name="Quinn O."/>
            <person name="Lovegrove M."/>
            <person name="Duncan E.J."/>
            <person name="Remnant E.J."/>
            <person name="Van Eeckhoven J."/>
            <person name="Graham B."/>
            <person name="Knapp R.A."/>
            <person name="Langford K.W."/>
            <person name="Kronenberg Z."/>
            <person name="Press M.O."/>
            <person name="Eacker S.M."/>
            <person name="Wilson-Rankin E.E."/>
            <person name="Purcell J."/>
            <person name="Lester P.J."/>
            <person name="Dearden P.K."/>
        </authorList>
    </citation>
    <scope>NUCLEOTIDE SEQUENCE</scope>
    <source>
        <strain evidence="2">Volc-1</strain>
    </source>
</reference>
<dbReference type="EMBL" id="JACSDY010000009">
    <property type="protein sequence ID" value="KAF7420269.1"/>
    <property type="molecule type" value="Genomic_DNA"/>
</dbReference>
<organism evidence="2 3">
    <name type="scientific">Vespula pensylvanica</name>
    <name type="common">Western yellow jacket</name>
    <name type="synonym">Wasp</name>
    <dbReference type="NCBI Taxonomy" id="30213"/>
    <lineage>
        <taxon>Eukaryota</taxon>
        <taxon>Metazoa</taxon>
        <taxon>Ecdysozoa</taxon>
        <taxon>Arthropoda</taxon>
        <taxon>Hexapoda</taxon>
        <taxon>Insecta</taxon>
        <taxon>Pterygota</taxon>
        <taxon>Neoptera</taxon>
        <taxon>Endopterygota</taxon>
        <taxon>Hymenoptera</taxon>
        <taxon>Apocrita</taxon>
        <taxon>Aculeata</taxon>
        <taxon>Vespoidea</taxon>
        <taxon>Vespidae</taxon>
        <taxon>Vespinae</taxon>
        <taxon>Vespula</taxon>
    </lineage>
</organism>
<dbReference type="Proteomes" id="UP000600918">
    <property type="component" value="Unassembled WGS sequence"/>
</dbReference>
<feature type="compositionally biased region" description="Acidic residues" evidence="1">
    <location>
        <begin position="101"/>
        <end position="112"/>
    </location>
</feature>
<feature type="region of interest" description="Disordered" evidence="1">
    <location>
        <begin position="90"/>
        <end position="112"/>
    </location>
</feature>
<name>A0A834NXZ8_VESPE</name>
<protein>
    <submittedName>
        <fullName evidence="2">Uncharacterized protein</fullName>
    </submittedName>
</protein>
<feature type="compositionally biased region" description="Basic and acidic residues" evidence="1">
    <location>
        <begin position="90"/>
        <end position="100"/>
    </location>
</feature>
<evidence type="ECO:0000313" key="3">
    <source>
        <dbReference type="Proteomes" id="UP000600918"/>
    </source>
</evidence>
<comment type="caution">
    <text evidence="2">The sequence shown here is derived from an EMBL/GenBank/DDBJ whole genome shotgun (WGS) entry which is preliminary data.</text>
</comment>
<accession>A0A834NXZ8</accession>
<sequence>MASVHPRSSFLAVFVSSEASPGRYPLLADLTSIDAKRQEEEKERKSGTAAETILPERVIENDVRPRAAPTAAIFEVSLRLVARAFLRGSRDVAEEDVKEKEEEEEEEGRAEG</sequence>
<keyword evidence="3" id="KW-1185">Reference proteome</keyword>
<evidence type="ECO:0000256" key="1">
    <source>
        <dbReference type="SAM" id="MobiDB-lite"/>
    </source>
</evidence>
<gene>
    <name evidence="2" type="ORF">H0235_010566</name>
</gene>
<dbReference type="AlphaFoldDB" id="A0A834NXZ8"/>